<reference evidence="1" key="1">
    <citation type="submission" date="2020-10" db="EMBL/GenBank/DDBJ databases">
        <authorList>
            <person name="Gilroy R."/>
        </authorList>
    </citation>
    <scope>NUCLEOTIDE SEQUENCE</scope>
    <source>
        <strain evidence="1">11687</strain>
    </source>
</reference>
<evidence type="ECO:0000313" key="1">
    <source>
        <dbReference type="EMBL" id="HIU58666.1"/>
    </source>
</evidence>
<accession>A0A9D1ME98</accession>
<organism evidence="1 2">
    <name type="scientific">Candidatus Scatosoma pullistercoris</name>
    <dbReference type="NCBI Taxonomy" id="2840934"/>
    <lineage>
        <taxon>Bacteria</taxon>
        <taxon>Bacillati</taxon>
        <taxon>Bacillota</taxon>
        <taxon>Clostridia</taxon>
        <taxon>Candidatus Scatosoma</taxon>
    </lineage>
</organism>
<dbReference type="InterPro" id="IPR027417">
    <property type="entry name" value="P-loop_NTPase"/>
</dbReference>
<dbReference type="Proteomes" id="UP000824081">
    <property type="component" value="Unassembled WGS sequence"/>
</dbReference>
<comment type="caution">
    <text evidence="1">The sequence shown here is derived from an EMBL/GenBank/DDBJ whole genome shotgun (WGS) entry which is preliminary data.</text>
</comment>
<name>A0A9D1ME98_9FIRM</name>
<evidence type="ECO:0000313" key="2">
    <source>
        <dbReference type="Proteomes" id="UP000824081"/>
    </source>
</evidence>
<proteinExistence type="predicted"/>
<dbReference type="Gene3D" id="3.40.50.300">
    <property type="entry name" value="P-loop containing nucleotide triphosphate hydrolases"/>
    <property type="match status" value="1"/>
</dbReference>
<gene>
    <name evidence="1" type="ORF">IAC57_01050</name>
</gene>
<reference evidence="1" key="2">
    <citation type="journal article" date="2021" name="PeerJ">
        <title>Extensive microbial diversity within the chicken gut microbiome revealed by metagenomics and culture.</title>
        <authorList>
            <person name="Gilroy R."/>
            <person name="Ravi A."/>
            <person name="Getino M."/>
            <person name="Pursley I."/>
            <person name="Horton D.L."/>
            <person name="Alikhan N.F."/>
            <person name="Baker D."/>
            <person name="Gharbi K."/>
            <person name="Hall N."/>
            <person name="Watson M."/>
            <person name="Adriaenssens E.M."/>
            <person name="Foster-Nyarko E."/>
            <person name="Jarju S."/>
            <person name="Secka A."/>
            <person name="Antonio M."/>
            <person name="Oren A."/>
            <person name="Chaudhuri R.R."/>
            <person name="La Ragione R."/>
            <person name="Hildebrand F."/>
            <person name="Pallen M.J."/>
        </authorList>
    </citation>
    <scope>NUCLEOTIDE SEQUENCE</scope>
    <source>
        <strain evidence="1">11687</strain>
    </source>
</reference>
<protein>
    <submittedName>
        <fullName evidence="1">Uncharacterized protein</fullName>
    </submittedName>
</protein>
<dbReference type="EMBL" id="DVMZ01000029">
    <property type="protein sequence ID" value="HIU58666.1"/>
    <property type="molecule type" value="Genomic_DNA"/>
</dbReference>
<dbReference type="AlphaFoldDB" id="A0A9D1ME98"/>
<sequence length="135" mass="14843">MIKVIYGSKGTGKTKQIIDAANAAVANAKGHLVFITDNKRCMYDLEREVRFIDLKDFDVAGEAALCGFIKGVIAGNHDNEYVYIDGVMRIAGKKVDELAGFFYMLDKVAEQNGLTITVTVSAAREDLPDFIAKYL</sequence>